<reference evidence="2 3" key="1">
    <citation type="submission" date="2019-05" db="EMBL/GenBank/DDBJ databases">
        <title>Another draft genome of Portunus trituberculatus and its Hox gene families provides insights of decapod evolution.</title>
        <authorList>
            <person name="Jeong J.-H."/>
            <person name="Song I."/>
            <person name="Kim S."/>
            <person name="Choi T."/>
            <person name="Kim D."/>
            <person name="Ryu S."/>
            <person name="Kim W."/>
        </authorList>
    </citation>
    <scope>NUCLEOTIDE SEQUENCE [LARGE SCALE GENOMIC DNA]</scope>
    <source>
        <tissue evidence="2">Muscle</tissue>
    </source>
</reference>
<keyword evidence="3" id="KW-1185">Reference proteome</keyword>
<dbReference type="AlphaFoldDB" id="A0A5B7DP17"/>
<evidence type="ECO:0000313" key="2">
    <source>
        <dbReference type="EMBL" id="MPC22784.1"/>
    </source>
</evidence>
<name>A0A5B7DP17_PORTR</name>
<dbReference type="SUPFAM" id="SSF47391">
    <property type="entry name" value="Dimerization-anchoring domain of cAMP-dependent PK regulatory subunit"/>
    <property type="match status" value="1"/>
</dbReference>
<dbReference type="InterPro" id="IPR003117">
    <property type="entry name" value="cAMP_dep_PK_reg_su_I/II_a/b"/>
</dbReference>
<dbReference type="Pfam" id="PF02197">
    <property type="entry name" value="RIIa"/>
    <property type="match status" value="1"/>
</dbReference>
<evidence type="ECO:0000313" key="3">
    <source>
        <dbReference type="Proteomes" id="UP000324222"/>
    </source>
</evidence>
<dbReference type="OrthoDB" id="417078at2759"/>
<dbReference type="EMBL" id="VSRR010001125">
    <property type="protein sequence ID" value="MPC22784.1"/>
    <property type="molecule type" value="Genomic_DNA"/>
</dbReference>
<sequence length="71" mass="8268">MAANLEEEQSLRECEAYVQRHNIQQILKDAIVSLCVSRPENPIAFLRDYFHKLDRMFIDLFISNVSGEKAI</sequence>
<accession>A0A5B7DP17</accession>
<dbReference type="CDD" id="cd12097">
    <property type="entry name" value="DD_RI_PKA"/>
    <property type="match status" value="1"/>
</dbReference>
<dbReference type="Gene3D" id="1.20.890.10">
    <property type="entry name" value="cAMP-dependent protein kinase regulatory subunit, dimerization-anchoring domain"/>
    <property type="match status" value="1"/>
</dbReference>
<dbReference type="SMART" id="SM00394">
    <property type="entry name" value="RIIa"/>
    <property type="match status" value="1"/>
</dbReference>
<gene>
    <name evidence="2" type="primary">KAPR_0</name>
    <name evidence="2" type="ORF">E2C01_015810</name>
</gene>
<proteinExistence type="predicted"/>
<protein>
    <submittedName>
        <fullName evidence="2">cAMP-dependent protein kinase regulatory subunit</fullName>
    </submittedName>
</protein>
<feature type="domain" description="RIIa" evidence="1">
    <location>
        <begin position="21"/>
        <end position="58"/>
    </location>
</feature>
<evidence type="ECO:0000259" key="1">
    <source>
        <dbReference type="SMART" id="SM00394"/>
    </source>
</evidence>
<comment type="caution">
    <text evidence="2">The sequence shown here is derived from an EMBL/GenBank/DDBJ whole genome shotgun (WGS) entry which is preliminary data.</text>
</comment>
<organism evidence="2 3">
    <name type="scientific">Portunus trituberculatus</name>
    <name type="common">Swimming crab</name>
    <name type="synonym">Neptunus trituberculatus</name>
    <dbReference type="NCBI Taxonomy" id="210409"/>
    <lineage>
        <taxon>Eukaryota</taxon>
        <taxon>Metazoa</taxon>
        <taxon>Ecdysozoa</taxon>
        <taxon>Arthropoda</taxon>
        <taxon>Crustacea</taxon>
        <taxon>Multicrustacea</taxon>
        <taxon>Malacostraca</taxon>
        <taxon>Eumalacostraca</taxon>
        <taxon>Eucarida</taxon>
        <taxon>Decapoda</taxon>
        <taxon>Pleocyemata</taxon>
        <taxon>Brachyura</taxon>
        <taxon>Eubrachyura</taxon>
        <taxon>Portunoidea</taxon>
        <taxon>Portunidae</taxon>
        <taxon>Portuninae</taxon>
        <taxon>Portunus</taxon>
    </lineage>
</organism>
<dbReference type="Proteomes" id="UP000324222">
    <property type="component" value="Unassembled WGS sequence"/>
</dbReference>